<dbReference type="Gene3D" id="3.10.560.10">
    <property type="entry name" value="Outer membrane lipoprotein wza domain like"/>
    <property type="match status" value="1"/>
</dbReference>
<dbReference type="InterPro" id="IPR051675">
    <property type="entry name" value="Endo/Exo/Phosphatase_dom_1"/>
</dbReference>
<dbReference type="GO" id="GO:0015627">
    <property type="term" value="C:type II protein secretion system complex"/>
    <property type="evidence" value="ECO:0007669"/>
    <property type="project" value="TreeGrafter"/>
</dbReference>
<reference evidence="3 4" key="1">
    <citation type="journal article" date="2015" name="Nature">
        <title>rRNA introns, odd ribosomes, and small enigmatic genomes across a large radiation of phyla.</title>
        <authorList>
            <person name="Brown C.T."/>
            <person name="Hug L.A."/>
            <person name="Thomas B.C."/>
            <person name="Sharon I."/>
            <person name="Castelle C.J."/>
            <person name="Singh A."/>
            <person name="Wilkins M.J."/>
            <person name="Williams K.H."/>
            <person name="Banfield J.F."/>
        </authorList>
    </citation>
    <scope>NUCLEOTIDE SEQUENCE [LARGE SCALE GENOMIC DNA]</scope>
</reference>
<keyword evidence="1" id="KW-0472">Membrane</keyword>
<keyword evidence="1" id="KW-0812">Transmembrane</keyword>
<dbReference type="PANTHER" id="PTHR21180:SF32">
    <property type="entry name" value="ENDONUCLEASE_EXONUCLEASE_PHOSPHATASE FAMILY DOMAIN-CONTAINING PROTEIN 1"/>
    <property type="match status" value="1"/>
</dbReference>
<evidence type="ECO:0000313" key="4">
    <source>
        <dbReference type="Proteomes" id="UP000033969"/>
    </source>
</evidence>
<dbReference type="InterPro" id="IPR019554">
    <property type="entry name" value="Soluble_ligand-bd"/>
</dbReference>
<proteinExistence type="predicted"/>
<organism evidence="3 4">
    <name type="scientific">Candidatus Woesebacteria bacterium GW2011_GWA1_41_7</name>
    <dbReference type="NCBI Taxonomy" id="1618556"/>
    <lineage>
        <taxon>Bacteria</taxon>
        <taxon>Candidatus Woeseibacteriota</taxon>
    </lineage>
</organism>
<dbReference type="EMBL" id="LCBU01000006">
    <property type="protein sequence ID" value="KKS18510.1"/>
    <property type="molecule type" value="Genomic_DNA"/>
</dbReference>
<evidence type="ECO:0000259" key="2">
    <source>
        <dbReference type="Pfam" id="PF10531"/>
    </source>
</evidence>
<protein>
    <submittedName>
        <fullName evidence="3">Late competence protein comEA</fullName>
    </submittedName>
</protein>
<dbReference type="GO" id="GO:0015628">
    <property type="term" value="P:protein secretion by the type II secretion system"/>
    <property type="evidence" value="ECO:0007669"/>
    <property type="project" value="TreeGrafter"/>
</dbReference>
<gene>
    <name evidence="3" type="ORF">UU74_C0006G0008</name>
</gene>
<evidence type="ECO:0000256" key="1">
    <source>
        <dbReference type="SAM" id="Phobius"/>
    </source>
</evidence>
<dbReference type="SUPFAM" id="SSF81585">
    <property type="entry name" value="PsbU/PolX domain-like"/>
    <property type="match status" value="1"/>
</dbReference>
<keyword evidence="1" id="KW-1133">Transmembrane helix</keyword>
<dbReference type="Gene3D" id="1.10.150.320">
    <property type="entry name" value="Photosystem II 12 kDa extrinsic protein"/>
    <property type="match status" value="1"/>
</dbReference>
<evidence type="ECO:0000313" key="3">
    <source>
        <dbReference type="EMBL" id="KKS18510.1"/>
    </source>
</evidence>
<dbReference type="PANTHER" id="PTHR21180">
    <property type="entry name" value="ENDONUCLEASE/EXONUCLEASE/PHOSPHATASE FAMILY DOMAIN-CONTAINING PROTEIN 1"/>
    <property type="match status" value="1"/>
</dbReference>
<feature type="transmembrane region" description="Helical" evidence="1">
    <location>
        <begin position="20"/>
        <end position="38"/>
    </location>
</feature>
<dbReference type="Proteomes" id="UP000033969">
    <property type="component" value="Unassembled WGS sequence"/>
</dbReference>
<dbReference type="AlphaFoldDB" id="A0A0G0X0G6"/>
<comment type="caution">
    <text evidence="3">The sequence shown here is derived from an EMBL/GenBank/DDBJ whole genome shotgun (WGS) entry which is preliminary data.</text>
</comment>
<dbReference type="Pfam" id="PF10531">
    <property type="entry name" value="SLBB"/>
    <property type="match status" value="1"/>
</dbReference>
<accession>A0A0G0X0G6</accession>
<feature type="domain" description="Soluble ligand binding" evidence="2">
    <location>
        <begin position="68"/>
        <end position="101"/>
    </location>
</feature>
<name>A0A0G0X0G6_9BACT</name>
<sequence>MEDLPQKFYFDEFLQKYRYHILLILLGLVLIGGGFIFLKKSFGVPSTKVEILQSAQSIEGDGEITAEISGAVINPGVYKLKNGSRIDDLLITAGGFSEDADRVWAEKYLNRAAKLTDGQKVYAISLSEQSESSSAKSGGGYQTISSNFSSDSNKFININSASVSELDSLSGIGPVYAQKIVEHRPYSKTEDLVTSGVITQTLYEKIKNSITTY</sequence>
<dbReference type="Pfam" id="PF12836">
    <property type="entry name" value="HHH_3"/>
    <property type="match status" value="1"/>
</dbReference>